<feature type="signal peptide" evidence="1">
    <location>
        <begin position="1"/>
        <end position="16"/>
    </location>
</feature>
<dbReference type="AlphaFoldDB" id="A0AAV4CC14"/>
<evidence type="ECO:0000256" key="1">
    <source>
        <dbReference type="SAM" id="SignalP"/>
    </source>
</evidence>
<protein>
    <submittedName>
        <fullName evidence="2">Uncharacterized protein</fullName>
    </submittedName>
</protein>
<gene>
    <name evidence="2" type="ORF">PoB_005524700</name>
</gene>
<dbReference type="EMBL" id="BLXT01006082">
    <property type="protein sequence ID" value="GFO28742.1"/>
    <property type="molecule type" value="Genomic_DNA"/>
</dbReference>
<organism evidence="2 3">
    <name type="scientific">Plakobranchus ocellatus</name>
    <dbReference type="NCBI Taxonomy" id="259542"/>
    <lineage>
        <taxon>Eukaryota</taxon>
        <taxon>Metazoa</taxon>
        <taxon>Spiralia</taxon>
        <taxon>Lophotrochozoa</taxon>
        <taxon>Mollusca</taxon>
        <taxon>Gastropoda</taxon>
        <taxon>Heterobranchia</taxon>
        <taxon>Euthyneura</taxon>
        <taxon>Panpulmonata</taxon>
        <taxon>Sacoglossa</taxon>
        <taxon>Placobranchoidea</taxon>
        <taxon>Plakobranchidae</taxon>
        <taxon>Plakobranchus</taxon>
    </lineage>
</organism>
<keyword evidence="3" id="KW-1185">Reference proteome</keyword>
<evidence type="ECO:0000313" key="3">
    <source>
        <dbReference type="Proteomes" id="UP000735302"/>
    </source>
</evidence>
<comment type="caution">
    <text evidence="2">The sequence shown here is derived from an EMBL/GenBank/DDBJ whole genome shotgun (WGS) entry which is preliminary data.</text>
</comment>
<feature type="chain" id="PRO_5043338020" evidence="1">
    <location>
        <begin position="17"/>
        <end position="159"/>
    </location>
</feature>
<sequence length="159" mass="17741">MYLRTVFLLLGVLAIASEQGKRKPIVLKINKPQEKEKSSKPLSLDCSFKMSMTKMKTIKSLAILRSETGKEESYKPIATLTHNSKTSNLGDSELTVSGKIDEGGESTVLAKYAAPDSGYCFFYKCVVEGTDEKGDFRTYNRKRQDRCGKKKRNPSKNGT</sequence>
<accession>A0AAV4CC14</accession>
<dbReference type="Proteomes" id="UP000735302">
    <property type="component" value="Unassembled WGS sequence"/>
</dbReference>
<keyword evidence="1" id="KW-0732">Signal</keyword>
<proteinExistence type="predicted"/>
<reference evidence="2 3" key="1">
    <citation type="journal article" date="2021" name="Elife">
        <title>Chloroplast acquisition without the gene transfer in kleptoplastic sea slugs, Plakobranchus ocellatus.</title>
        <authorList>
            <person name="Maeda T."/>
            <person name="Takahashi S."/>
            <person name="Yoshida T."/>
            <person name="Shimamura S."/>
            <person name="Takaki Y."/>
            <person name="Nagai Y."/>
            <person name="Toyoda A."/>
            <person name="Suzuki Y."/>
            <person name="Arimoto A."/>
            <person name="Ishii H."/>
            <person name="Satoh N."/>
            <person name="Nishiyama T."/>
            <person name="Hasebe M."/>
            <person name="Maruyama T."/>
            <person name="Minagawa J."/>
            <person name="Obokata J."/>
            <person name="Shigenobu S."/>
        </authorList>
    </citation>
    <scope>NUCLEOTIDE SEQUENCE [LARGE SCALE GENOMIC DNA]</scope>
</reference>
<evidence type="ECO:0000313" key="2">
    <source>
        <dbReference type="EMBL" id="GFO28742.1"/>
    </source>
</evidence>
<name>A0AAV4CC14_9GAST</name>